<accession>A0ABR7FBP4</accession>
<dbReference type="InterPro" id="IPR011006">
    <property type="entry name" value="CheY-like_superfamily"/>
</dbReference>
<evidence type="ECO:0000313" key="9">
    <source>
        <dbReference type="EMBL" id="MBC5671826.1"/>
    </source>
</evidence>
<dbReference type="PRINTS" id="PR00032">
    <property type="entry name" value="HTHARAC"/>
</dbReference>
<dbReference type="Gene3D" id="3.40.50.2300">
    <property type="match status" value="1"/>
</dbReference>
<dbReference type="RefSeq" id="WP_054351926.1">
    <property type="nucleotide sequence ID" value="NZ_JACOOU010000002.1"/>
</dbReference>
<dbReference type="InterPro" id="IPR009057">
    <property type="entry name" value="Homeodomain-like_sf"/>
</dbReference>
<organism evidence="9 10">
    <name type="scientific">Blautia celeris</name>
    <dbReference type="NCBI Taxonomy" id="2763026"/>
    <lineage>
        <taxon>Bacteria</taxon>
        <taxon>Bacillati</taxon>
        <taxon>Bacillota</taxon>
        <taxon>Clostridia</taxon>
        <taxon>Lachnospirales</taxon>
        <taxon>Lachnospiraceae</taxon>
        <taxon>Blautia</taxon>
    </lineage>
</organism>
<dbReference type="Proteomes" id="UP000654573">
    <property type="component" value="Unassembled WGS sequence"/>
</dbReference>
<evidence type="ECO:0000256" key="6">
    <source>
        <dbReference type="PROSITE-ProRule" id="PRU00169"/>
    </source>
</evidence>
<dbReference type="InterPro" id="IPR020449">
    <property type="entry name" value="Tscrpt_reg_AraC-type_HTH"/>
</dbReference>
<sequence length="525" mass="62322">MKNLLIVSPDAQLILQLKTMIASERLEYAVIDETDSVIKAIESLDAASVEVVIIDERAREIYRLAEELNIRQNIITIVISDYAGIFRDNGRMDHMMYEYIYRPVEDSKLLNILRRESMESFAEQKFRVFTEMRLNKLKQQFLKNISSNNAYFRTKLLWEINDEYEMNMSEGRFNIGLVVLDGKDGREEKETSAVLFHIILDIFSSSIPAGEFAVYQFRKYFLVVLNNVYDFQEFLDMEQKICEAVIEVHPEMKYTITVPHTCTSIYRLDEYIEEALYICRNRILVGTDRIIRWSDLNHKSDHWNDNYTVEEKSRLNNILDVCDMEMFGIWYVHKVENIQMYGEGAVDFAYAMAEEFYIQFERRMYKSNLISIETWAEISKEYYELKDSYGTLNDLLDWIYLFACRYLSKIKILMQRPDERIYLAQKYINQHYSEEITLEDIAKAVNLTPNYLCDLYKKKTQKTLVQYMNYYRVERAKEILEETDLKVNEIAPLIGYADEKYFSRVFKQYVGVSPGSYRKCSNKKS</sequence>
<dbReference type="PANTHER" id="PTHR43280">
    <property type="entry name" value="ARAC-FAMILY TRANSCRIPTIONAL REGULATOR"/>
    <property type="match status" value="1"/>
</dbReference>
<keyword evidence="2" id="KW-0805">Transcription regulation</keyword>
<dbReference type="InterPro" id="IPR018060">
    <property type="entry name" value="HTH_AraC"/>
</dbReference>
<dbReference type="InterPro" id="IPR001789">
    <property type="entry name" value="Sig_transdc_resp-reg_receiver"/>
</dbReference>
<dbReference type="Pfam" id="PF12833">
    <property type="entry name" value="HTH_18"/>
    <property type="match status" value="1"/>
</dbReference>
<dbReference type="SUPFAM" id="SSF52172">
    <property type="entry name" value="CheY-like"/>
    <property type="match status" value="1"/>
</dbReference>
<dbReference type="PANTHER" id="PTHR43280:SF10">
    <property type="entry name" value="REGULATORY PROTEIN POCR"/>
    <property type="match status" value="1"/>
</dbReference>
<proteinExistence type="predicted"/>
<feature type="domain" description="HTH araC/xylS-type" evidence="7">
    <location>
        <begin position="422"/>
        <end position="520"/>
    </location>
</feature>
<protein>
    <recommendedName>
        <fullName evidence="1">Stage 0 sporulation protein A homolog</fullName>
    </recommendedName>
</protein>
<gene>
    <name evidence="9" type="ORF">H8S76_06160</name>
</gene>
<evidence type="ECO:0000259" key="7">
    <source>
        <dbReference type="PROSITE" id="PS01124"/>
    </source>
</evidence>
<dbReference type="Gene3D" id="1.10.10.60">
    <property type="entry name" value="Homeodomain-like"/>
    <property type="match status" value="2"/>
</dbReference>
<evidence type="ECO:0000313" key="10">
    <source>
        <dbReference type="Proteomes" id="UP000654573"/>
    </source>
</evidence>
<dbReference type="SMART" id="SM00342">
    <property type="entry name" value="HTH_ARAC"/>
    <property type="match status" value="1"/>
</dbReference>
<evidence type="ECO:0000256" key="1">
    <source>
        <dbReference type="ARBA" id="ARBA00018672"/>
    </source>
</evidence>
<evidence type="ECO:0000256" key="5">
    <source>
        <dbReference type="ARBA" id="ARBA00024867"/>
    </source>
</evidence>
<feature type="domain" description="Response regulatory" evidence="8">
    <location>
        <begin position="3"/>
        <end position="117"/>
    </location>
</feature>
<reference evidence="9 10" key="1">
    <citation type="submission" date="2020-08" db="EMBL/GenBank/DDBJ databases">
        <title>Genome public.</title>
        <authorList>
            <person name="Liu C."/>
            <person name="Sun Q."/>
        </authorList>
    </citation>
    <scope>NUCLEOTIDE SEQUENCE [LARGE SCALE GENOMIC DNA]</scope>
    <source>
        <strain evidence="9 10">NSJ-34</strain>
    </source>
</reference>
<dbReference type="SUPFAM" id="SSF46689">
    <property type="entry name" value="Homeodomain-like"/>
    <property type="match status" value="2"/>
</dbReference>
<evidence type="ECO:0000256" key="2">
    <source>
        <dbReference type="ARBA" id="ARBA00023015"/>
    </source>
</evidence>
<name>A0ABR7FBP4_9FIRM</name>
<feature type="modified residue" description="4-aspartylphosphate" evidence="6">
    <location>
        <position position="55"/>
    </location>
</feature>
<dbReference type="EMBL" id="JACOOU010000002">
    <property type="protein sequence ID" value="MBC5671826.1"/>
    <property type="molecule type" value="Genomic_DNA"/>
</dbReference>
<comment type="function">
    <text evidence="5">May play the central regulatory role in sporulation. It may be an element of the effector pathway responsible for the activation of sporulation genes in response to nutritional stress. Spo0A may act in concert with spo0H (a sigma factor) to control the expression of some genes that are critical to the sporulation process.</text>
</comment>
<comment type="caution">
    <text evidence="9">The sequence shown here is derived from an EMBL/GenBank/DDBJ whole genome shotgun (WGS) entry which is preliminary data.</text>
</comment>
<dbReference type="PROSITE" id="PS50110">
    <property type="entry name" value="RESPONSE_REGULATORY"/>
    <property type="match status" value="1"/>
</dbReference>
<keyword evidence="3" id="KW-0238">DNA-binding</keyword>
<dbReference type="PROSITE" id="PS01124">
    <property type="entry name" value="HTH_ARAC_FAMILY_2"/>
    <property type="match status" value="1"/>
</dbReference>
<keyword evidence="6" id="KW-0597">Phosphoprotein</keyword>
<evidence type="ECO:0000256" key="4">
    <source>
        <dbReference type="ARBA" id="ARBA00023163"/>
    </source>
</evidence>
<keyword evidence="10" id="KW-1185">Reference proteome</keyword>
<evidence type="ECO:0000256" key="3">
    <source>
        <dbReference type="ARBA" id="ARBA00023125"/>
    </source>
</evidence>
<evidence type="ECO:0000259" key="8">
    <source>
        <dbReference type="PROSITE" id="PS50110"/>
    </source>
</evidence>
<keyword evidence="4" id="KW-0804">Transcription</keyword>